<feature type="transmembrane region" description="Helical" evidence="7">
    <location>
        <begin position="204"/>
        <end position="225"/>
    </location>
</feature>
<comment type="subcellular location">
    <subcellularLocation>
        <location evidence="1">Cell membrane</location>
        <topology evidence="1">Multi-pass membrane protein</topology>
    </subcellularLocation>
</comment>
<dbReference type="EMBL" id="BAAABY010000009">
    <property type="protein sequence ID" value="GAA0447741.1"/>
    <property type="molecule type" value="Genomic_DNA"/>
</dbReference>
<feature type="transmembrane region" description="Helical" evidence="7">
    <location>
        <begin position="237"/>
        <end position="258"/>
    </location>
</feature>
<feature type="region of interest" description="Disordered" evidence="6">
    <location>
        <begin position="1"/>
        <end position="31"/>
    </location>
</feature>
<evidence type="ECO:0000256" key="5">
    <source>
        <dbReference type="ARBA" id="ARBA00023136"/>
    </source>
</evidence>
<evidence type="ECO:0000256" key="4">
    <source>
        <dbReference type="ARBA" id="ARBA00022989"/>
    </source>
</evidence>
<feature type="transmembrane region" description="Helical" evidence="7">
    <location>
        <begin position="51"/>
        <end position="77"/>
    </location>
</feature>
<dbReference type="Pfam" id="PF03631">
    <property type="entry name" value="Virul_fac_BrkB"/>
    <property type="match status" value="1"/>
</dbReference>
<keyword evidence="2" id="KW-1003">Cell membrane</keyword>
<evidence type="ECO:0000256" key="1">
    <source>
        <dbReference type="ARBA" id="ARBA00004651"/>
    </source>
</evidence>
<proteinExistence type="predicted"/>
<keyword evidence="5 7" id="KW-0472">Membrane</keyword>
<feature type="transmembrane region" description="Helical" evidence="7">
    <location>
        <begin position="161"/>
        <end position="184"/>
    </location>
</feature>
<feature type="transmembrane region" description="Helical" evidence="7">
    <location>
        <begin position="115"/>
        <end position="140"/>
    </location>
</feature>
<feature type="compositionally biased region" description="Basic and acidic residues" evidence="6">
    <location>
        <begin position="1"/>
        <end position="11"/>
    </location>
</feature>
<organism evidence="8 9">
    <name type="scientific">Streptomyces olivaceiscleroticus</name>
    <dbReference type="NCBI Taxonomy" id="68245"/>
    <lineage>
        <taxon>Bacteria</taxon>
        <taxon>Bacillati</taxon>
        <taxon>Actinomycetota</taxon>
        <taxon>Actinomycetes</taxon>
        <taxon>Kitasatosporales</taxon>
        <taxon>Streptomycetaceae</taxon>
        <taxon>Streptomyces</taxon>
    </lineage>
</organism>
<feature type="region of interest" description="Disordered" evidence="6">
    <location>
        <begin position="302"/>
        <end position="323"/>
    </location>
</feature>
<dbReference type="NCBIfam" id="TIGR00765">
    <property type="entry name" value="yihY_not_rbn"/>
    <property type="match status" value="1"/>
</dbReference>
<evidence type="ECO:0000256" key="3">
    <source>
        <dbReference type="ARBA" id="ARBA00022692"/>
    </source>
</evidence>
<accession>A0ABP3JB02</accession>
<evidence type="ECO:0000313" key="9">
    <source>
        <dbReference type="Proteomes" id="UP001500909"/>
    </source>
</evidence>
<evidence type="ECO:0000256" key="2">
    <source>
        <dbReference type="ARBA" id="ARBA00022475"/>
    </source>
</evidence>
<dbReference type="Proteomes" id="UP001500909">
    <property type="component" value="Unassembled WGS sequence"/>
</dbReference>
<comment type="caution">
    <text evidence="8">The sequence shown here is derived from an EMBL/GenBank/DDBJ whole genome shotgun (WGS) entry which is preliminary data.</text>
</comment>
<gene>
    <name evidence="8" type="ORF">GCM10010361_09540</name>
</gene>
<feature type="transmembrane region" description="Helical" evidence="7">
    <location>
        <begin position="270"/>
        <end position="291"/>
    </location>
</feature>
<dbReference type="RefSeq" id="WP_346093236.1">
    <property type="nucleotide sequence ID" value="NZ_BAAABY010000009.1"/>
</dbReference>
<evidence type="ECO:0000313" key="8">
    <source>
        <dbReference type="EMBL" id="GAA0447741.1"/>
    </source>
</evidence>
<keyword evidence="3 7" id="KW-0812">Transmembrane</keyword>
<dbReference type="PANTHER" id="PTHR30213">
    <property type="entry name" value="INNER MEMBRANE PROTEIN YHJD"/>
    <property type="match status" value="1"/>
</dbReference>
<dbReference type="InterPro" id="IPR017039">
    <property type="entry name" value="Virul_fac_BrkB"/>
</dbReference>
<name>A0ABP3JB02_9ACTN</name>
<reference evidence="9" key="1">
    <citation type="journal article" date="2019" name="Int. J. Syst. Evol. Microbiol.">
        <title>The Global Catalogue of Microorganisms (GCM) 10K type strain sequencing project: providing services to taxonomists for standard genome sequencing and annotation.</title>
        <authorList>
            <consortium name="The Broad Institute Genomics Platform"/>
            <consortium name="The Broad Institute Genome Sequencing Center for Infectious Disease"/>
            <person name="Wu L."/>
            <person name="Ma J."/>
        </authorList>
    </citation>
    <scope>NUCLEOTIDE SEQUENCE [LARGE SCALE GENOMIC DNA]</scope>
    <source>
        <strain evidence="9">JCM 4805</strain>
    </source>
</reference>
<protein>
    <submittedName>
        <fullName evidence="8">YihY/virulence factor BrkB family protein</fullName>
    </submittedName>
</protein>
<keyword evidence="4 7" id="KW-1133">Transmembrane helix</keyword>
<evidence type="ECO:0000256" key="7">
    <source>
        <dbReference type="SAM" id="Phobius"/>
    </source>
</evidence>
<dbReference type="PIRSF" id="PIRSF035875">
    <property type="entry name" value="RNase_BN"/>
    <property type="match status" value="1"/>
</dbReference>
<dbReference type="PANTHER" id="PTHR30213:SF0">
    <property type="entry name" value="UPF0761 MEMBRANE PROTEIN YIHY"/>
    <property type="match status" value="1"/>
</dbReference>
<sequence>MRGQHRDENHEGAGGASSGTPKGPGDLPKQSWKAVLKRTAKEFKRDNLTDLAAALTYYGVLAIFPAALALVSILGLLGSDTIQQMIDNVGKFAPGATRDVITNMLKQMQGSGGKAGIALIIGILIALWSASGYIAAFMRAANAVYDIEEGRPAWKILPTRFLITVVTVVLLALISIAVVFTGSLAKKAGDILGLGSTAVTVWNIAKWPVMVILVSFIIALLYWAAPNVRRRFRWVTPGSLLAVVLWLVASALFALYVANFSNYNKTYGSLAGIIIFLVWLWISNLAILLGLEFNAEMERSRAMEAGHPRDEEPYAEPRDTRNM</sequence>
<keyword evidence="9" id="KW-1185">Reference proteome</keyword>
<evidence type="ECO:0000256" key="6">
    <source>
        <dbReference type="SAM" id="MobiDB-lite"/>
    </source>
</evidence>